<comment type="caution">
    <text evidence="1">The sequence shown here is derived from an EMBL/GenBank/DDBJ whole genome shotgun (WGS) entry which is preliminary data.</text>
</comment>
<gene>
    <name evidence="1" type="ORF">OKA04_01310</name>
</gene>
<proteinExistence type="predicted"/>
<evidence type="ECO:0000313" key="1">
    <source>
        <dbReference type="EMBL" id="MCW1883347.1"/>
    </source>
</evidence>
<dbReference type="EMBL" id="JAPDDS010000001">
    <property type="protein sequence ID" value="MCW1883347.1"/>
    <property type="molecule type" value="Genomic_DNA"/>
</dbReference>
<dbReference type="Proteomes" id="UP001207930">
    <property type="component" value="Unassembled WGS sequence"/>
</dbReference>
<evidence type="ECO:0000313" key="2">
    <source>
        <dbReference type="Proteomes" id="UP001207930"/>
    </source>
</evidence>
<protein>
    <submittedName>
        <fullName evidence="1">Uncharacterized protein</fullName>
    </submittedName>
</protein>
<organism evidence="1 2">
    <name type="scientific">Luteolibacter flavescens</name>
    <dbReference type="NCBI Taxonomy" id="1859460"/>
    <lineage>
        <taxon>Bacteria</taxon>
        <taxon>Pseudomonadati</taxon>
        <taxon>Verrucomicrobiota</taxon>
        <taxon>Verrucomicrobiia</taxon>
        <taxon>Verrucomicrobiales</taxon>
        <taxon>Verrucomicrobiaceae</taxon>
        <taxon>Luteolibacter</taxon>
    </lineage>
</organism>
<accession>A0ABT3FIF5</accession>
<name>A0ABT3FIF5_9BACT</name>
<reference evidence="1 2" key="1">
    <citation type="submission" date="2022-10" db="EMBL/GenBank/DDBJ databases">
        <title>Luteolibacter flavescens strain MCCC 1K03193, whole genome shotgun sequencing project.</title>
        <authorList>
            <person name="Zhao G."/>
            <person name="Shen L."/>
        </authorList>
    </citation>
    <scope>NUCLEOTIDE SEQUENCE [LARGE SCALE GENOMIC DNA]</scope>
    <source>
        <strain evidence="1 2">MCCC 1K03193</strain>
    </source>
</reference>
<dbReference type="RefSeq" id="WP_264499308.1">
    <property type="nucleotide sequence ID" value="NZ_JAPDDS010000001.1"/>
</dbReference>
<keyword evidence="2" id="KW-1185">Reference proteome</keyword>
<sequence length="387" mass="41475">MRPGAERWLVGLLGCFLASGLALGQEPSPLKLPGAKQRGVGCAFYANVPALTRVSGIHIVDHDPVSNAMVASIYGLRKGDFAFRSAFDKEVFFELFGMSYEGVRHDYADLPRKDLLVEAERLIARVFDPALESGHFISLRSIGPFGGPHNVLLLARAHGKYHVHDPTTGAIVATSRTGLAGRILSEIKNGSKLKKRYFSAYHIVNVGSSAGPSGTPLRIKQLPESMDVREGEAGMKVLETKLTPAKNGVPSDFEQVAATWPAIDFAMIRRKGKDGERLISAIDPTLAADQLHGAASLAKLAINSYQIGARDLLPVWWIDGQPLVVAGYKKSGAPGGAPTITWLGKGGGETVRLSSALAKLKSSGSLIGYVQVPRKEKTSSISIDEDR</sequence>